<accession>A0A645AXB4</accession>
<proteinExistence type="predicted"/>
<dbReference type="Gene3D" id="2.60.120.200">
    <property type="match status" value="1"/>
</dbReference>
<sequence>MKLRFAIAGLDPLTVTAAELAKRERIEYGGTVILAAPADGTMQNRKALNRKEGSFDFALFAAARPQDRWQLHFESADGRNGWSVPAWPFAENRKPIPVKLVETATTLETASNATGWKGRSEYLSETVPFLTPALRDAEISPLAIRGGRWDFENDGRDRYGGMPVVIPEAMFTVGADGEGRALRFTGKEELKMRLRTYPVGGSTLEFLVRPDAGREKPQGLVTRSGWSDAVNVYLLPDGRIEAVRDGNSEFRPEKAVSSAAIPDNAWSRVRVTCDNATLRIYIDGKPVAEQPLTSQRSYGNCTWFLGKGDKRSANFTGCLDAVTVFGAPFAPGDASEPKLGKAEQFRPLLPPGTPEADPATAVTGKWNYPAGIERRVTDEETPAISTERLKTPVLAGADTLLLGPGANTVRVEADGVELADNTMLAVRLRRFDRAEPKKAWYALLVSIGNDEKKGLNFNFGSDKEVMITAFEPKWSIKTGKHKLTLPADLKIAKRNGTLFFLVNDKVIHKAEDDPANPYTRLSFSTSSPNRDDATAVRIDAPVLYKLK</sequence>
<dbReference type="AlphaFoldDB" id="A0A645AXB4"/>
<evidence type="ECO:0008006" key="2">
    <source>
        <dbReference type="Google" id="ProtNLM"/>
    </source>
</evidence>
<name>A0A645AXB4_9ZZZZ</name>
<dbReference type="InterPro" id="IPR013320">
    <property type="entry name" value="ConA-like_dom_sf"/>
</dbReference>
<reference evidence="1" key="1">
    <citation type="submission" date="2019-08" db="EMBL/GenBank/DDBJ databases">
        <authorList>
            <person name="Kucharzyk K."/>
            <person name="Murdoch R.W."/>
            <person name="Higgins S."/>
            <person name="Loffler F."/>
        </authorList>
    </citation>
    <scope>NUCLEOTIDE SEQUENCE</scope>
</reference>
<gene>
    <name evidence="1" type="ORF">SDC9_104712</name>
</gene>
<evidence type="ECO:0000313" key="1">
    <source>
        <dbReference type="EMBL" id="MPM57885.1"/>
    </source>
</evidence>
<protein>
    <recommendedName>
        <fullName evidence="2">LamG-like jellyroll fold domain-containing protein</fullName>
    </recommendedName>
</protein>
<dbReference type="EMBL" id="VSSQ01016494">
    <property type="protein sequence ID" value="MPM57885.1"/>
    <property type="molecule type" value="Genomic_DNA"/>
</dbReference>
<dbReference type="Pfam" id="PF13385">
    <property type="entry name" value="Laminin_G_3"/>
    <property type="match status" value="1"/>
</dbReference>
<organism evidence="1">
    <name type="scientific">bioreactor metagenome</name>
    <dbReference type="NCBI Taxonomy" id="1076179"/>
    <lineage>
        <taxon>unclassified sequences</taxon>
        <taxon>metagenomes</taxon>
        <taxon>ecological metagenomes</taxon>
    </lineage>
</organism>
<dbReference type="SUPFAM" id="SSF49899">
    <property type="entry name" value="Concanavalin A-like lectins/glucanases"/>
    <property type="match status" value="1"/>
</dbReference>
<comment type="caution">
    <text evidence="1">The sequence shown here is derived from an EMBL/GenBank/DDBJ whole genome shotgun (WGS) entry which is preliminary data.</text>
</comment>